<comment type="caution">
    <text evidence="1">The sequence shown here is derived from an EMBL/GenBank/DDBJ whole genome shotgun (WGS) entry which is preliminary data.</text>
</comment>
<sequence length="464" mass="52309">MCRIGGFGGICLLSRSSERCGLRRSGNKLLDVYDRQNPRSPVQDVDFAPLARALSQLPALKHLSFTLEATPPDVLLAAVGSAPHVDFLEFRNARFDGPSLVHHFVRMKLKALTISVGLYREANIDLDQEKRNIAEILTSLAEQLVQLEISGDLVSFRVLEKISWPNLLALRYTDNIPFGEILPMSAVVALMPRLRTLGYYFSAAPQFYKPGVIFCSKNENCSSLLSTTHPDLQKLTMSNIVSGDAIFDQLPAALRVLRVLALRDDLRNGEGREMPLYPYFPISHRDAFRIINKAGHLRHLVELAITLEDCPSPDLLSAVADSCRGLRILELTQGMYDLNREESPYTMKSLAQPLKPLKFLYDLRITVWFGPQKAPFRRHATRLEVRTGITAAAEVFAEILPQLATISFSLTNISRYDGTRHPLTWYYLVVHDSLDGHRPVAEFDGYREYYSHSASFKDYSIRSP</sequence>
<dbReference type="Proteomes" id="UP000076154">
    <property type="component" value="Unassembled WGS sequence"/>
</dbReference>
<organism evidence="1 2">
    <name type="scientific">Hypsizygus marmoreus</name>
    <name type="common">White beech mushroom</name>
    <name type="synonym">Agaricus marmoreus</name>
    <dbReference type="NCBI Taxonomy" id="39966"/>
    <lineage>
        <taxon>Eukaryota</taxon>
        <taxon>Fungi</taxon>
        <taxon>Dikarya</taxon>
        <taxon>Basidiomycota</taxon>
        <taxon>Agaricomycotina</taxon>
        <taxon>Agaricomycetes</taxon>
        <taxon>Agaricomycetidae</taxon>
        <taxon>Agaricales</taxon>
        <taxon>Tricholomatineae</taxon>
        <taxon>Lyophyllaceae</taxon>
        <taxon>Hypsizygus</taxon>
    </lineage>
</organism>
<evidence type="ECO:0000313" key="2">
    <source>
        <dbReference type="Proteomes" id="UP000076154"/>
    </source>
</evidence>
<evidence type="ECO:0000313" key="1">
    <source>
        <dbReference type="EMBL" id="RDB24673.1"/>
    </source>
</evidence>
<dbReference type="STRING" id="39966.A0A369JYF6"/>
<gene>
    <name evidence="1" type="ORF">Hypma_008234</name>
</gene>
<dbReference type="SUPFAM" id="SSF52047">
    <property type="entry name" value="RNI-like"/>
    <property type="match status" value="1"/>
</dbReference>
<name>A0A369JYF6_HYPMA</name>
<protein>
    <recommendedName>
        <fullName evidence="3">F-box domain-containing protein</fullName>
    </recommendedName>
</protein>
<dbReference type="AlphaFoldDB" id="A0A369JYF6"/>
<evidence type="ECO:0008006" key="3">
    <source>
        <dbReference type="Google" id="ProtNLM"/>
    </source>
</evidence>
<reference evidence="1" key="1">
    <citation type="submission" date="2018-04" db="EMBL/GenBank/DDBJ databases">
        <title>Whole genome sequencing of Hypsizygus marmoreus.</title>
        <authorList>
            <person name="Choi I.-G."/>
            <person name="Min B."/>
            <person name="Kim J.-G."/>
            <person name="Kim S."/>
            <person name="Oh Y.-L."/>
            <person name="Kong W.-S."/>
            <person name="Park H."/>
            <person name="Jeong J."/>
            <person name="Song E.-S."/>
        </authorList>
    </citation>
    <scope>NUCLEOTIDE SEQUENCE [LARGE SCALE GENOMIC DNA]</scope>
    <source>
        <strain evidence="1">51987-8</strain>
    </source>
</reference>
<dbReference type="Gene3D" id="3.80.10.10">
    <property type="entry name" value="Ribonuclease Inhibitor"/>
    <property type="match status" value="1"/>
</dbReference>
<dbReference type="InParanoid" id="A0A369JYF6"/>
<dbReference type="InterPro" id="IPR032675">
    <property type="entry name" value="LRR_dom_sf"/>
</dbReference>
<accession>A0A369JYF6</accession>
<dbReference type="OrthoDB" id="2747524at2759"/>
<proteinExistence type="predicted"/>
<dbReference type="EMBL" id="LUEZ02000042">
    <property type="protein sequence ID" value="RDB24673.1"/>
    <property type="molecule type" value="Genomic_DNA"/>
</dbReference>
<keyword evidence="2" id="KW-1185">Reference proteome</keyword>